<feature type="compositionally biased region" description="Basic and acidic residues" evidence="1">
    <location>
        <begin position="1"/>
        <end position="11"/>
    </location>
</feature>
<feature type="domain" description="Paraneoplastic antigen Ma-like C-terminal" evidence="2">
    <location>
        <begin position="435"/>
        <end position="504"/>
    </location>
</feature>
<dbReference type="Proteomes" id="UP000828390">
    <property type="component" value="Unassembled WGS sequence"/>
</dbReference>
<feature type="compositionally biased region" description="Polar residues" evidence="1">
    <location>
        <begin position="491"/>
        <end position="506"/>
    </location>
</feature>
<sequence>MAHLDPTDSRKRASSTASQRTIKSPTGAELSAWMRQLDRQQAELYARTTMRSPTDADLSAWRTQLDRQQEELDLEISRLTDVISSGLRRPALTPSIKRGRPDVDGSKSAISVSNPAVRLQFEGPTRFRTSSPKSEDEDIDFITYRKRRPYQEVDTGAYRPKPAVDAVFKREFYTGAYSSKKEFNTGAYCPKPEVFAEANHHRAVYPGAYCPKQEVVDAGVYHSKQDVDARAYRPNQEFYTGAYCPKPEFYTGACCPKPEFNTGAYCPKQEFYTGAYSSKKEFNTGAYCPKPEVFAEANHHRAVYPGAYCPKQEVVDAGVYHSKQDVDARAYRPNQEFYTGAYCPKPEFYTGACCPKPEFNTGAYCPKQEFYTGAYGPKQEVVDAGHRREDRSPSYERSPVRRGNPKDLPKNLKYDGSTRWLSFRQKFESYRTVNKWSASESLDYLNWCLEGKALDFFSIHRQQGPNITFIDMMAKLECRFGAKELPETSKAKFQQATQNQNESLED</sequence>
<keyword evidence="4" id="KW-1185">Reference proteome</keyword>
<protein>
    <recommendedName>
        <fullName evidence="2">Paraneoplastic antigen Ma-like C-terminal domain-containing protein</fullName>
    </recommendedName>
</protein>
<proteinExistence type="predicted"/>
<evidence type="ECO:0000313" key="4">
    <source>
        <dbReference type="Proteomes" id="UP000828390"/>
    </source>
</evidence>
<reference evidence="3" key="1">
    <citation type="journal article" date="2019" name="bioRxiv">
        <title>The Genome of the Zebra Mussel, Dreissena polymorpha: A Resource for Invasive Species Research.</title>
        <authorList>
            <person name="McCartney M.A."/>
            <person name="Auch B."/>
            <person name="Kono T."/>
            <person name="Mallez S."/>
            <person name="Zhang Y."/>
            <person name="Obille A."/>
            <person name="Becker A."/>
            <person name="Abrahante J.E."/>
            <person name="Garbe J."/>
            <person name="Badalamenti J.P."/>
            <person name="Herman A."/>
            <person name="Mangelson H."/>
            <person name="Liachko I."/>
            <person name="Sullivan S."/>
            <person name="Sone E.D."/>
            <person name="Koren S."/>
            <person name="Silverstein K.A.T."/>
            <person name="Beckman K.B."/>
            <person name="Gohl D.M."/>
        </authorList>
    </citation>
    <scope>NUCLEOTIDE SEQUENCE</scope>
    <source>
        <strain evidence="3">Duluth1</strain>
        <tissue evidence="3">Whole animal</tissue>
    </source>
</reference>
<organism evidence="3 4">
    <name type="scientific">Dreissena polymorpha</name>
    <name type="common">Zebra mussel</name>
    <name type="synonym">Mytilus polymorpha</name>
    <dbReference type="NCBI Taxonomy" id="45954"/>
    <lineage>
        <taxon>Eukaryota</taxon>
        <taxon>Metazoa</taxon>
        <taxon>Spiralia</taxon>
        <taxon>Lophotrochozoa</taxon>
        <taxon>Mollusca</taxon>
        <taxon>Bivalvia</taxon>
        <taxon>Autobranchia</taxon>
        <taxon>Heteroconchia</taxon>
        <taxon>Euheterodonta</taxon>
        <taxon>Imparidentia</taxon>
        <taxon>Neoheterodontei</taxon>
        <taxon>Myida</taxon>
        <taxon>Dreissenoidea</taxon>
        <taxon>Dreissenidae</taxon>
        <taxon>Dreissena</taxon>
    </lineage>
</organism>
<dbReference type="Pfam" id="PF14893">
    <property type="entry name" value="PNMA"/>
    <property type="match status" value="1"/>
</dbReference>
<feature type="compositionally biased region" description="Basic and acidic residues" evidence="1">
    <location>
        <begin position="381"/>
        <end position="394"/>
    </location>
</feature>
<evidence type="ECO:0000256" key="1">
    <source>
        <dbReference type="SAM" id="MobiDB-lite"/>
    </source>
</evidence>
<dbReference type="EMBL" id="JAIWYP010000003">
    <property type="protein sequence ID" value="KAH3850914.1"/>
    <property type="molecule type" value="Genomic_DNA"/>
</dbReference>
<gene>
    <name evidence="3" type="ORF">DPMN_093390</name>
</gene>
<evidence type="ECO:0000313" key="3">
    <source>
        <dbReference type="EMBL" id="KAH3850914.1"/>
    </source>
</evidence>
<feature type="region of interest" description="Disordered" evidence="1">
    <location>
        <begin position="381"/>
        <end position="410"/>
    </location>
</feature>
<reference evidence="3" key="2">
    <citation type="submission" date="2020-11" db="EMBL/GenBank/DDBJ databases">
        <authorList>
            <person name="McCartney M.A."/>
            <person name="Auch B."/>
            <person name="Kono T."/>
            <person name="Mallez S."/>
            <person name="Becker A."/>
            <person name="Gohl D.M."/>
            <person name="Silverstein K.A.T."/>
            <person name="Koren S."/>
            <person name="Bechman K.B."/>
            <person name="Herman A."/>
            <person name="Abrahante J.E."/>
            <person name="Garbe J."/>
        </authorList>
    </citation>
    <scope>NUCLEOTIDE SEQUENCE</scope>
    <source>
        <strain evidence="3">Duluth1</strain>
        <tissue evidence="3">Whole animal</tissue>
    </source>
</reference>
<feature type="region of interest" description="Disordered" evidence="1">
    <location>
        <begin position="1"/>
        <end position="30"/>
    </location>
</feature>
<dbReference type="InterPro" id="IPR048270">
    <property type="entry name" value="PNMA_C"/>
</dbReference>
<feature type="compositionally biased region" description="Polar residues" evidence="1">
    <location>
        <begin position="14"/>
        <end position="24"/>
    </location>
</feature>
<accession>A0A9D4L3Z4</accession>
<evidence type="ECO:0000259" key="2">
    <source>
        <dbReference type="Pfam" id="PF14893"/>
    </source>
</evidence>
<feature type="region of interest" description="Disordered" evidence="1">
    <location>
        <begin position="487"/>
        <end position="506"/>
    </location>
</feature>
<name>A0A9D4L3Z4_DREPO</name>
<comment type="caution">
    <text evidence="3">The sequence shown here is derived from an EMBL/GenBank/DDBJ whole genome shotgun (WGS) entry which is preliminary data.</text>
</comment>
<dbReference type="AlphaFoldDB" id="A0A9D4L3Z4"/>